<dbReference type="Proteomes" id="UP000823904">
    <property type="component" value="Unassembled WGS sequence"/>
</dbReference>
<dbReference type="EMBL" id="DWWD01000030">
    <property type="protein sequence ID" value="HJC50470.1"/>
    <property type="molecule type" value="Genomic_DNA"/>
</dbReference>
<reference evidence="1" key="1">
    <citation type="journal article" date="2021" name="PeerJ">
        <title>Extensive microbial diversity within the chicken gut microbiome revealed by metagenomics and culture.</title>
        <authorList>
            <person name="Gilroy R."/>
            <person name="Ravi A."/>
            <person name="Getino M."/>
            <person name="Pursley I."/>
            <person name="Horton D.L."/>
            <person name="Alikhan N.F."/>
            <person name="Baker D."/>
            <person name="Gharbi K."/>
            <person name="Hall N."/>
            <person name="Watson M."/>
            <person name="Adriaenssens E.M."/>
            <person name="Foster-Nyarko E."/>
            <person name="Jarju S."/>
            <person name="Secka A."/>
            <person name="Antonio M."/>
            <person name="Oren A."/>
            <person name="Chaudhuri R.R."/>
            <person name="La Ragione R."/>
            <person name="Hildebrand F."/>
            <person name="Pallen M.J."/>
        </authorList>
    </citation>
    <scope>NUCLEOTIDE SEQUENCE</scope>
    <source>
        <strain evidence="1">ChiSjej3B21-8574</strain>
    </source>
</reference>
<evidence type="ECO:0000313" key="2">
    <source>
        <dbReference type="Proteomes" id="UP000823904"/>
    </source>
</evidence>
<evidence type="ECO:0000313" key="1">
    <source>
        <dbReference type="EMBL" id="HJC50470.1"/>
    </source>
</evidence>
<organism evidence="1 2">
    <name type="scientific">Candidatus Anaerostipes avistercoris</name>
    <dbReference type="NCBI Taxonomy" id="2838462"/>
    <lineage>
        <taxon>Bacteria</taxon>
        <taxon>Bacillati</taxon>
        <taxon>Bacillota</taxon>
        <taxon>Clostridia</taxon>
        <taxon>Lachnospirales</taxon>
        <taxon>Lachnospiraceae</taxon>
        <taxon>Anaerostipes</taxon>
    </lineage>
</organism>
<reference evidence="1" key="2">
    <citation type="submission" date="2021-04" db="EMBL/GenBank/DDBJ databases">
        <authorList>
            <person name="Gilroy R."/>
        </authorList>
    </citation>
    <scope>NUCLEOTIDE SEQUENCE</scope>
    <source>
        <strain evidence="1">ChiSjej3B21-8574</strain>
    </source>
</reference>
<sequence>MVTFFLNMKTAEFLEYKYYPEGHEDKKPGMIKIRIADNFVDLDPAEEDFKCITTAEELNEMRDSINRMRLEEGEKELTEDELPSATEDEEWYYYADHVIRRIFEDYNK</sequence>
<protein>
    <submittedName>
        <fullName evidence="1">Uncharacterized protein</fullName>
    </submittedName>
</protein>
<proteinExistence type="predicted"/>
<accession>A0A9D2PGN3</accession>
<dbReference type="AlphaFoldDB" id="A0A9D2PGN3"/>
<name>A0A9D2PGN3_9FIRM</name>
<comment type="caution">
    <text evidence="1">The sequence shown here is derived from an EMBL/GenBank/DDBJ whole genome shotgun (WGS) entry which is preliminary data.</text>
</comment>
<gene>
    <name evidence="1" type="ORF">H9754_07885</name>
</gene>